<dbReference type="Proteomes" id="UP001497472">
    <property type="component" value="Unassembled WGS sequence"/>
</dbReference>
<keyword evidence="2" id="KW-1185">Reference proteome</keyword>
<protein>
    <submittedName>
        <fullName evidence="1">Uncharacterized protein</fullName>
    </submittedName>
</protein>
<evidence type="ECO:0000313" key="2">
    <source>
        <dbReference type="Proteomes" id="UP001497472"/>
    </source>
</evidence>
<reference evidence="1 2" key="1">
    <citation type="submission" date="2023-11" db="EMBL/GenBank/DDBJ databases">
        <authorList>
            <person name="Okamura Y."/>
        </authorList>
    </citation>
    <scope>NUCLEOTIDE SEQUENCE [LARGE SCALE GENOMIC DNA]</scope>
</reference>
<gene>
    <name evidence="1" type="ORF">LNINA_LOCUS192</name>
</gene>
<name>A0AAV1IUM9_9NEOP</name>
<dbReference type="AlphaFoldDB" id="A0AAV1IUM9"/>
<dbReference type="EMBL" id="CAVLEF010000001">
    <property type="protein sequence ID" value="CAK1540111.1"/>
    <property type="molecule type" value="Genomic_DNA"/>
</dbReference>
<comment type="caution">
    <text evidence="1">The sequence shown here is derived from an EMBL/GenBank/DDBJ whole genome shotgun (WGS) entry which is preliminary data.</text>
</comment>
<organism evidence="1 2">
    <name type="scientific">Leptosia nina</name>
    <dbReference type="NCBI Taxonomy" id="320188"/>
    <lineage>
        <taxon>Eukaryota</taxon>
        <taxon>Metazoa</taxon>
        <taxon>Ecdysozoa</taxon>
        <taxon>Arthropoda</taxon>
        <taxon>Hexapoda</taxon>
        <taxon>Insecta</taxon>
        <taxon>Pterygota</taxon>
        <taxon>Neoptera</taxon>
        <taxon>Endopterygota</taxon>
        <taxon>Lepidoptera</taxon>
        <taxon>Glossata</taxon>
        <taxon>Ditrysia</taxon>
        <taxon>Papilionoidea</taxon>
        <taxon>Pieridae</taxon>
        <taxon>Pierinae</taxon>
        <taxon>Leptosia</taxon>
    </lineage>
</organism>
<proteinExistence type="predicted"/>
<evidence type="ECO:0000313" key="1">
    <source>
        <dbReference type="EMBL" id="CAK1540111.1"/>
    </source>
</evidence>
<sequence length="117" mass="12631">MDSPNVVQVTLGKLVRVQNIGSLHCSRAIVGGVRGRRGPGGHAKAGERATYLLIHRGVNHRIYFEWVGAGRRAGTDGDAGLAPGFPSAPPPATPYLTHHEHLVYGAQYELVLFIEIR</sequence>
<accession>A0AAV1IUM9</accession>